<dbReference type="RefSeq" id="WP_343956177.1">
    <property type="nucleotide sequence ID" value="NZ_BAAAMN010000010.1"/>
</dbReference>
<organism evidence="1 2">
    <name type="scientific">Yaniella flava</name>
    <dbReference type="NCBI Taxonomy" id="287930"/>
    <lineage>
        <taxon>Bacteria</taxon>
        <taxon>Bacillati</taxon>
        <taxon>Actinomycetota</taxon>
        <taxon>Actinomycetes</taxon>
        <taxon>Micrococcales</taxon>
        <taxon>Micrococcaceae</taxon>
        <taxon>Yaniella</taxon>
    </lineage>
</organism>
<sequence length="262" mass="28558">MNVEAHRRYTLADYQIDEDCVLDERPAIAVIVALWSPDFGESEIQAMHDLTLVSVQEVRNAGGRPVVIDSSDQARQATGTIWHEDIDAFIYLGGADVHPGFFSDADVDEKMVGVDANADQFCLLSLQRAIDGDAPVLGICRGSQLLNVALGGSILQHIDGHRSEDQAGFVDERLDLEPNSKIAKVLGRQNISVRGSHHQSIDETGEGLDVTAYAPDGTIEGVEHRGKMWVVGLQWHPEEANANAEDRQKIFGALVVQGAKVR</sequence>
<dbReference type="SUPFAM" id="SSF52317">
    <property type="entry name" value="Class I glutamine amidotransferase-like"/>
    <property type="match status" value="1"/>
</dbReference>
<dbReference type="EMBL" id="BAAAMN010000010">
    <property type="protein sequence ID" value="GAA2029442.1"/>
    <property type="molecule type" value="Genomic_DNA"/>
</dbReference>
<dbReference type="PANTHER" id="PTHR43235:SF1">
    <property type="entry name" value="GLUTAMINE AMIDOTRANSFERASE PB2B2.05-RELATED"/>
    <property type="match status" value="1"/>
</dbReference>
<dbReference type="InterPro" id="IPR029062">
    <property type="entry name" value="Class_I_gatase-like"/>
</dbReference>
<gene>
    <name evidence="1" type="ORF">GCM10009720_06690</name>
</gene>
<comment type="caution">
    <text evidence="1">The sequence shown here is derived from an EMBL/GenBank/DDBJ whole genome shotgun (WGS) entry which is preliminary data.</text>
</comment>
<dbReference type="InterPro" id="IPR011697">
    <property type="entry name" value="Peptidase_C26"/>
</dbReference>
<accession>A0ABP5FLR6</accession>
<keyword evidence="1" id="KW-0378">Hydrolase</keyword>
<name>A0ABP5FLR6_9MICC</name>
<keyword evidence="2" id="KW-1185">Reference proteome</keyword>
<dbReference type="Pfam" id="PF07722">
    <property type="entry name" value="Peptidase_C26"/>
    <property type="match status" value="1"/>
</dbReference>
<protein>
    <submittedName>
        <fullName evidence="1">Gamma-glutamyl-gamma-aminobutyrate hydrolase family protein</fullName>
    </submittedName>
</protein>
<proteinExistence type="predicted"/>
<dbReference type="PANTHER" id="PTHR43235">
    <property type="entry name" value="GLUTAMINE AMIDOTRANSFERASE PB2B2.05-RELATED"/>
    <property type="match status" value="1"/>
</dbReference>
<evidence type="ECO:0000313" key="2">
    <source>
        <dbReference type="Proteomes" id="UP001501461"/>
    </source>
</evidence>
<dbReference type="Gene3D" id="3.40.50.880">
    <property type="match status" value="1"/>
</dbReference>
<dbReference type="InterPro" id="IPR044668">
    <property type="entry name" value="PuuD-like"/>
</dbReference>
<dbReference type="GO" id="GO:0016787">
    <property type="term" value="F:hydrolase activity"/>
    <property type="evidence" value="ECO:0007669"/>
    <property type="project" value="UniProtKB-KW"/>
</dbReference>
<dbReference type="Proteomes" id="UP001501461">
    <property type="component" value="Unassembled WGS sequence"/>
</dbReference>
<dbReference type="PROSITE" id="PS51273">
    <property type="entry name" value="GATASE_TYPE_1"/>
    <property type="match status" value="1"/>
</dbReference>
<reference evidence="2" key="1">
    <citation type="journal article" date="2019" name="Int. J. Syst. Evol. Microbiol.">
        <title>The Global Catalogue of Microorganisms (GCM) 10K type strain sequencing project: providing services to taxonomists for standard genome sequencing and annotation.</title>
        <authorList>
            <consortium name="The Broad Institute Genomics Platform"/>
            <consortium name="The Broad Institute Genome Sequencing Center for Infectious Disease"/>
            <person name="Wu L."/>
            <person name="Ma J."/>
        </authorList>
    </citation>
    <scope>NUCLEOTIDE SEQUENCE [LARGE SCALE GENOMIC DNA]</scope>
    <source>
        <strain evidence="2">JCM 13595</strain>
    </source>
</reference>
<evidence type="ECO:0000313" key="1">
    <source>
        <dbReference type="EMBL" id="GAA2029442.1"/>
    </source>
</evidence>